<comment type="caution">
    <text evidence="1">The sequence shown here is derived from an EMBL/GenBank/DDBJ whole genome shotgun (WGS) entry which is preliminary data.</text>
</comment>
<evidence type="ECO:0000313" key="2">
    <source>
        <dbReference type="Proteomes" id="UP000697330"/>
    </source>
</evidence>
<protein>
    <submittedName>
        <fullName evidence="1">Type II toxin-antitoxin system RelB/DinJ family antitoxin</fullName>
    </submittedName>
</protein>
<dbReference type="InterPro" id="IPR013321">
    <property type="entry name" value="Arc_rbn_hlx_hlx"/>
</dbReference>
<dbReference type="Proteomes" id="UP000697330">
    <property type="component" value="Unassembled WGS sequence"/>
</dbReference>
<reference evidence="1" key="1">
    <citation type="journal article" date="2021" name="PeerJ">
        <title>Extensive microbial diversity within the chicken gut microbiome revealed by metagenomics and culture.</title>
        <authorList>
            <person name="Gilroy R."/>
            <person name="Ravi A."/>
            <person name="Getino M."/>
            <person name="Pursley I."/>
            <person name="Horton D.L."/>
            <person name="Alikhan N.F."/>
            <person name="Baker D."/>
            <person name="Gharbi K."/>
            <person name="Hall N."/>
            <person name="Watson M."/>
            <person name="Adriaenssens E.M."/>
            <person name="Foster-Nyarko E."/>
            <person name="Jarju S."/>
            <person name="Secka A."/>
            <person name="Antonio M."/>
            <person name="Oren A."/>
            <person name="Chaudhuri R.R."/>
            <person name="La Ragione R."/>
            <person name="Hildebrand F."/>
            <person name="Pallen M.J."/>
        </authorList>
    </citation>
    <scope>NUCLEOTIDE SEQUENCE</scope>
    <source>
        <strain evidence="1">CHK124-7917</strain>
    </source>
</reference>
<evidence type="ECO:0000313" key="1">
    <source>
        <dbReference type="EMBL" id="HJF44666.1"/>
    </source>
</evidence>
<dbReference type="Gene3D" id="1.10.1220.10">
    <property type="entry name" value="Met repressor-like"/>
    <property type="match status" value="1"/>
</dbReference>
<dbReference type="AlphaFoldDB" id="A0A921KMF1"/>
<dbReference type="RefSeq" id="WP_274958662.1">
    <property type="nucleotide sequence ID" value="NZ_DYWQ01000041.1"/>
</dbReference>
<sequence length="93" mass="10347">MATAVVSGRVDERVRQRADAYIKAAGLTPADVIRVVWENIARTGEVPDEREAQGETPDAFEDFMAFRASLPKATWLADLTDEQMKDMIASRYG</sequence>
<dbReference type="Pfam" id="PF04221">
    <property type="entry name" value="RelB"/>
    <property type="match status" value="1"/>
</dbReference>
<accession>A0A921KMF1</accession>
<organism evidence="1 2">
    <name type="scientific">Thermophilibacter provencensis</name>
    <dbReference type="NCBI Taxonomy" id="1852386"/>
    <lineage>
        <taxon>Bacteria</taxon>
        <taxon>Bacillati</taxon>
        <taxon>Actinomycetota</taxon>
        <taxon>Coriobacteriia</taxon>
        <taxon>Coriobacteriales</taxon>
        <taxon>Atopobiaceae</taxon>
        <taxon>Thermophilibacter</taxon>
    </lineage>
</organism>
<name>A0A921KMF1_9ACTN</name>
<reference evidence="1" key="2">
    <citation type="submission" date="2021-09" db="EMBL/GenBank/DDBJ databases">
        <authorList>
            <person name="Gilroy R."/>
        </authorList>
    </citation>
    <scope>NUCLEOTIDE SEQUENCE</scope>
    <source>
        <strain evidence="1">CHK124-7917</strain>
    </source>
</reference>
<dbReference type="InterPro" id="IPR007337">
    <property type="entry name" value="RelB/DinJ"/>
</dbReference>
<proteinExistence type="predicted"/>
<dbReference type="EMBL" id="DYWQ01000041">
    <property type="protein sequence ID" value="HJF44666.1"/>
    <property type="molecule type" value="Genomic_DNA"/>
</dbReference>
<dbReference type="GO" id="GO:0006355">
    <property type="term" value="P:regulation of DNA-templated transcription"/>
    <property type="evidence" value="ECO:0007669"/>
    <property type="project" value="InterPro"/>
</dbReference>
<gene>
    <name evidence="1" type="ORF">K8U72_02630</name>
</gene>